<evidence type="ECO:0008006" key="4">
    <source>
        <dbReference type="Google" id="ProtNLM"/>
    </source>
</evidence>
<gene>
    <name evidence="3" type="ORF">BRAA09T37287Z</name>
    <name evidence="2" type="ORF">BRAPAZ1V2_A09P17820.2</name>
</gene>
<dbReference type="EMBL" id="LS974625">
    <property type="protein sequence ID" value="CAG7861315.1"/>
    <property type="molecule type" value="Genomic_DNA"/>
</dbReference>
<dbReference type="Proteomes" id="UP000694005">
    <property type="component" value="Chromosome A09"/>
</dbReference>
<accession>A0A3P5XY07</accession>
<name>A0A3P5XY07_BRACM</name>
<dbReference type="Gramene" id="A09p17820.2_BraZ1">
    <property type="protein sequence ID" value="A09p17820.2_BraZ1.CDS.1"/>
    <property type="gene ID" value="A09g17820.2_BraZ1"/>
</dbReference>
<sequence>MQVTLSCCLCNSLVENTDHVFLRCKWTEELWGMVLHRLGIRQIAFHTWRAFSEWLNMRNSHSSRLLKRLVSPNNSLDREEQKVSRRQQHLSSSSLEDNRPPSPRYHPGSSAPTEIQRP</sequence>
<dbReference type="AlphaFoldDB" id="A0A3P5XY07"/>
<reference evidence="3" key="1">
    <citation type="submission" date="2018-11" db="EMBL/GenBank/DDBJ databases">
        <authorList>
            <consortium name="Genoscope - CEA"/>
            <person name="William W."/>
        </authorList>
    </citation>
    <scope>NUCLEOTIDE SEQUENCE</scope>
</reference>
<proteinExistence type="predicted"/>
<evidence type="ECO:0000313" key="2">
    <source>
        <dbReference type="EMBL" id="CAG7861315.1"/>
    </source>
</evidence>
<feature type="region of interest" description="Disordered" evidence="1">
    <location>
        <begin position="71"/>
        <end position="118"/>
    </location>
</feature>
<organism evidence="3">
    <name type="scientific">Brassica campestris</name>
    <name type="common">Field mustard</name>
    <dbReference type="NCBI Taxonomy" id="3711"/>
    <lineage>
        <taxon>Eukaryota</taxon>
        <taxon>Viridiplantae</taxon>
        <taxon>Streptophyta</taxon>
        <taxon>Embryophyta</taxon>
        <taxon>Tracheophyta</taxon>
        <taxon>Spermatophyta</taxon>
        <taxon>Magnoliopsida</taxon>
        <taxon>eudicotyledons</taxon>
        <taxon>Gunneridae</taxon>
        <taxon>Pentapetalae</taxon>
        <taxon>rosids</taxon>
        <taxon>malvids</taxon>
        <taxon>Brassicales</taxon>
        <taxon>Brassicaceae</taxon>
        <taxon>Brassiceae</taxon>
        <taxon>Brassica</taxon>
    </lineage>
</organism>
<evidence type="ECO:0000256" key="1">
    <source>
        <dbReference type="SAM" id="MobiDB-lite"/>
    </source>
</evidence>
<dbReference type="EMBL" id="LR031568">
    <property type="protein sequence ID" value="VDC59676.1"/>
    <property type="molecule type" value="Genomic_DNA"/>
</dbReference>
<protein>
    <recommendedName>
        <fullName evidence="4">Reverse transcriptase zinc-binding domain-containing protein</fullName>
    </recommendedName>
</protein>
<evidence type="ECO:0000313" key="3">
    <source>
        <dbReference type="EMBL" id="VDC59676.1"/>
    </source>
</evidence>